<dbReference type="InterPro" id="IPR050204">
    <property type="entry name" value="AraC_XylS_family_regulators"/>
</dbReference>
<dbReference type="SUPFAM" id="SSF51215">
    <property type="entry name" value="Regulatory protein AraC"/>
    <property type="match status" value="1"/>
</dbReference>
<evidence type="ECO:0000256" key="2">
    <source>
        <dbReference type="ARBA" id="ARBA00023125"/>
    </source>
</evidence>
<evidence type="ECO:0000256" key="3">
    <source>
        <dbReference type="ARBA" id="ARBA00023159"/>
    </source>
</evidence>
<keyword evidence="4" id="KW-0804">Transcription</keyword>
<feature type="domain" description="HTH araC/xylS-type" evidence="5">
    <location>
        <begin position="156"/>
        <end position="255"/>
    </location>
</feature>
<dbReference type="PANTHER" id="PTHR46796">
    <property type="entry name" value="HTH-TYPE TRANSCRIPTIONAL ACTIVATOR RHAS-RELATED"/>
    <property type="match status" value="1"/>
</dbReference>
<evidence type="ECO:0000259" key="5">
    <source>
        <dbReference type="PROSITE" id="PS01124"/>
    </source>
</evidence>
<dbReference type="EMBL" id="CP006704">
    <property type="protein sequence ID" value="AIJ48608.1"/>
    <property type="molecule type" value="Genomic_DNA"/>
</dbReference>
<dbReference type="InterPro" id="IPR020449">
    <property type="entry name" value="Tscrpt_reg_AraC-type_HTH"/>
</dbReference>
<sequence>MSTARFADFRFEPHYHLDFHVALVANGAQRQSFKGESLLLTPGAIQLMPAGEVHDGTAAEAESYTLHTFRLTPSLLASVGQEVTGRHHFPSQATVVLEDRKLADELLRLHTCMTQPAKEPLMEEVQVLELFEALFARIRHPAPQVIQGQLTHQQLQRVRDFMEAHIADKLALEVLASLVGLDRFRFLKQFKSAVGMTPHAWLLRLRLETALNMIHQGADISMTDVAHTVGFFDQSHFTHAFRSAYGTTPARFQRSQGNFLQGASSTR</sequence>
<name>A0A076PSB6_COMTE</name>
<evidence type="ECO:0000256" key="4">
    <source>
        <dbReference type="ARBA" id="ARBA00023163"/>
    </source>
</evidence>
<dbReference type="InterPro" id="IPR003313">
    <property type="entry name" value="AraC-bd"/>
</dbReference>
<dbReference type="Pfam" id="PF02311">
    <property type="entry name" value="AraC_binding"/>
    <property type="match status" value="1"/>
</dbReference>
<keyword evidence="3" id="KW-0010">Activator</keyword>
<dbReference type="PRINTS" id="PR00032">
    <property type="entry name" value="HTHARAC"/>
</dbReference>
<evidence type="ECO:0000313" key="7">
    <source>
        <dbReference type="Proteomes" id="UP000028782"/>
    </source>
</evidence>
<dbReference type="InterPro" id="IPR009057">
    <property type="entry name" value="Homeodomain-like_sf"/>
</dbReference>
<accession>A0A076PSB6</accession>
<dbReference type="InterPro" id="IPR037923">
    <property type="entry name" value="HTH-like"/>
</dbReference>
<keyword evidence="2" id="KW-0238">DNA-binding</keyword>
<protein>
    <recommendedName>
        <fullName evidence="5">HTH araC/xylS-type domain-containing protein</fullName>
    </recommendedName>
</protein>
<dbReference type="PANTHER" id="PTHR46796:SF11">
    <property type="entry name" value="TRANSCRIPTIONAL REGULATOR-RELATED"/>
    <property type="match status" value="1"/>
</dbReference>
<dbReference type="PROSITE" id="PS01124">
    <property type="entry name" value="HTH_ARAC_FAMILY_2"/>
    <property type="match status" value="1"/>
</dbReference>
<dbReference type="Proteomes" id="UP000028782">
    <property type="component" value="Chromosome"/>
</dbReference>
<dbReference type="SMART" id="SM00342">
    <property type="entry name" value="HTH_ARAC"/>
    <property type="match status" value="1"/>
</dbReference>
<evidence type="ECO:0000313" key="6">
    <source>
        <dbReference type="EMBL" id="AIJ48608.1"/>
    </source>
</evidence>
<organism evidence="6 7">
    <name type="scientific">Comamonas testosteroni TK102</name>
    <dbReference type="NCBI Taxonomy" id="1392005"/>
    <lineage>
        <taxon>Bacteria</taxon>
        <taxon>Pseudomonadati</taxon>
        <taxon>Pseudomonadota</taxon>
        <taxon>Betaproteobacteria</taxon>
        <taxon>Burkholderiales</taxon>
        <taxon>Comamonadaceae</taxon>
        <taxon>Comamonas</taxon>
    </lineage>
</organism>
<dbReference type="InterPro" id="IPR018060">
    <property type="entry name" value="HTH_AraC"/>
</dbReference>
<proteinExistence type="predicted"/>
<dbReference type="GO" id="GO:0043565">
    <property type="term" value="F:sequence-specific DNA binding"/>
    <property type="evidence" value="ECO:0007669"/>
    <property type="project" value="InterPro"/>
</dbReference>
<reference evidence="6 7" key="1">
    <citation type="journal article" date="2014" name="Genome Announc.">
        <title>Complete Genome Sequence of Polychlorinated Biphenyl Degrader Comamonas testosteroni TK102 (NBRC 109938).</title>
        <authorList>
            <person name="Fukuda K."/>
            <person name="Hosoyama A."/>
            <person name="Tsuchikane K."/>
            <person name="Ohji S."/>
            <person name="Yamazoe A."/>
            <person name="Fujita N."/>
            <person name="Shintani M."/>
            <person name="Kimbara K."/>
        </authorList>
    </citation>
    <scope>NUCLEOTIDE SEQUENCE [LARGE SCALE GENOMIC DNA]</scope>
    <source>
        <strain evidence="6">TK102</strain>
    </source>
</reference>
<dbReference type="AlphaFoldDB" id="A0A076PSB6"/>
<dbReference type="PROSITE" id="PS00041">
    <property type="entry name" value="HTH_ARAC_FAMILY_1"/>
    <property type="match status" value="1"/>
</dbReference>
<dbReference type="Gene3D" id="1.10.10.60">
    <property type="entry name" value="Homeodomain-like"/>
    <property type="match status" value="2"/>
</dbReference>
<evidence type="ECO:0000256" key="1">
    <source>
        <dbReference type="ARBA" id="ARBA00023015"/>
    </source>
</evidence>
<keyword evidence="1" id="KW-0805">Transcription regulation</keyword>
<dbReference type="GO" id="GO:0003700">
    <property type="term" value="F:DNA-binding transcription factor activity"/>
    <property type="evidence" value="ECO:0007669"/>
    <property type="project" value="InterPro"/>
</dbReference>
<dbReference type="KEGG" id="ctes:O987_22600"/>
<dbReference type="Pfam" id="PF12833">
    <property type="entry name" value="HTH_18"/>
    <property type="match status" value="1"/>
</dbReference>
<dbReference type="SUPFAM" id="SSF46689">
    <property type="entry name" value="Homeodomain-like"/>
    <property type="match status" value="2"/>
</dbReference>
<dbReference type="InterPro" id="IPR018062">
    <property type="entry name" value="HTH_AraC-typ_CS"/>
</dbReference>
<gene>
    <name evidence="6" type="ORF">O987_22600</name>
</gene>
<dbReference type="HOGENOM" id="CLU_000445_88_16_4"/>